<feature type="compositionally biased region" description="Basic and acidic residues" evidence="1">
    <location>
        <begin position="207"/>
        <end position="225"/>
    </location>
</feature>
<evidence type="ECO:0000313" key="4">
    <source>
        <dbReference type="Proteomes" id="UP000199213"/>
    </source>
</evidence>
<protein>
    <submittedName>
        <fullName evidence="3">Uncharacterized protein</fullName>
    </submittedName>
</protein>
<evidence type="ECO:0000256" key="1">
    <source>
        <dbReference type="SAM" id="MobiDB-lite"/>
    </source>
</evidence>
<evidence type="ECO:0000256" key="2">
    <source>
        <dbReference type="SAM" id="Phobius"/>
    </source>
</evidence>
<dbReference type="EMBL" id="FNFM01000007">
    <property type="protein sequence ID" value="SDK37810.1"/>
    <property type="molecule type" value="Genomic_DNA"/>
</dbReference>
<keyword evidence="2" id="KW-0472">Membrane</keyword>
<feature type="region of interest" description="Disordered" evidence="1">
    <location>
        <begin position="1"/>
        <end position="38"/>
    </location>
</feature>
<dbReference type="Proteomes" id="UP000199213">
    <property type="component" value="Unassembled WGS sequence"/>
</dbReference>
<feature type="region of interest" description="Disordered" evidence="1">
    <location>
        <begin position="181"/>
        <end position="244"/>
    </location>
</feature>
<dbReference type="AlphaFoldDB" id="A0A1G9BF87"/>
<feature type="transmembrane region" description="Helical" evidence="2">
    <location>
        <begin position="138"/>
        <end position="169"/>
    </location>
</feature>
<proteinExistence type="predicted"/>
<accession>A0A1G9BF87</accession>
<keyword evidence="2" id="KW-0812">Transmembrane</keyword>
<keyword evidence="2" id="KW-1133">Transmembrane helix</keyword>
<keyword evidence="4" id="KW-1185">Reference proteome</keyword>
<gene>
    <name evidence="3" type="ORF">SAMN04487820_107107</name>
</gene>
<organism evidence="3 4">
    <name type="scientific">Actinopolyspora mzabensis</name>
    <dbReference type="NCBI Taxonomy" id="995066"/>
    <lineage>
        <taxon>Bacteria</taxon>
        <taxon>Bacillati</taxon>
        <taxon>Actinomycetota</taxon>
        <taxon>Actinomycetes</taxon>
        <taxon>Actinopolysporales</taxon>
        <taxon>Actinopolysporaceae</taxon>
        <taxon>Actinopolyspora</taxon>
    </lineage>
</organism>
<evidence type="ECO:0000313" key="3">
    <source>
        <dbReference type="EMBL" id="SDK37810.1"/>
    </source>
</evidence>
<name>A0A1G9BF87_ACTMZ</name>
<reference evidence="4" key="1">
    <citation type="submission" date="2016-10" db="EMBL/GenBank/DDBJ databases">
        <authorList>
            <person name="Varghese N."/>
            <person name="Submissions S."/>
        </authorList>
    </citation>
    <scope>NUCLEOTIDE SEQUENCE [LARGE SCALE GENOMIC DNA]</scope>
    <source>
        <strain evidence="4">DSM 45460</strain>
    </source>
</reference>
<sequence length="244" mass="26315">MRFAGQMLPPQIPARSLSSRREPSRPCRGSNASLRDGAVPAAAFPGRAGRSLAGGATGDLAGGGRHDADVHVPQCDEPPLICSRGSRCSVSEVPREPLPLSRSRHARNGQFFRPEFPRQSLRESLRERRTHEPKHPRGWLLVNSLAVFAVTATTGTGTIVIALLAMNWVEQRFVGTEPFRPTRVGTARAPRTSNRSLPEPRIPPTAESDHSEVREVEAGRDHATEQDVGLPGVLGTLPVAGGNQ</sequence>